<proteinExistence type="predicted"/>
<evidence type="ECO:0000313" key="3">
    <source>
        <dbReference type="EMBL" id="GMT17386.1"/>
    </source>
</evidence>
<feature type="transmembrane region" description="Helical" evidence="2">
    <location>
        <begin position="26"/>
        <end position="48"/>
    </location>
</feature>
<keyword evidence="2" id="KW-0472">Membrane</keyword>
<name>A0AAV5VCF9_9BILA</name>
<sequence>IRFENIATPPPILCGIFCKTYSRMRFLLVLLIVIHAVAGLKCFAKVVLNGVTIVPEEEEVCKSGMTRCSKLTGTGDSGESAELKGTTMKEKE</sequence>
<dbReference type="EMBL" id="BTSY01000003">
    <property type="protein sequence ID" value="GMT17386.1"/>
    <property type="molecule type" value="Genomic_DNA"/>
</dbReference>
<comment type="caution">
    <text evidence="3">The sequence shown here is derived from an EMBL/GenBank/DDBJ whole genome shotgun (WGS) entry which is preliminary data.</text>
</comment>
<evidence type="ECO:0000313" key="4">
    <source>
        <dbReference type="Proteomes" id="UP001432322"/>
    </source>
</evidence>
<gene>
    <name evidence="3" type="ORF">PFISCL1PPCAC_8683</name>
</gene>
<keyword evidence="2" id="KW-1133">Transmembrane helix</keyword>
<evidence type="ECO:0000256" key="1">
    <source>
        <dbReference type="SAM" id="MobiDB-lite"/>
    </source>
</evidence>
<protein>
    <submittedName>
        <fullName evidence="3">Uncharacterized protein</fullName>
    </submittedName>
</protein>
<keyword evidence="4" id="KW-1185">Reference proteome</keyword>
<keyword evidence="2" id="KW-0812">Transmembrane</keyword>
<organism evidence="3 4">
    <name type="scientific">Pristionchus fissidentatus</name>
    <dbReference type="NCBI Taxonomy" id="1538716"/>
    <lineage>
        <taxon>Eukaryota</taxon>
        <taxon>Metazoa</taxon>
        <taxon>Ecdysozoa</taxon>
        <taxon>Nematoda</taxon>
        <taxon>Chromadorea</taxon>
        <taxon>Rhabditida</taxon>
        <taxon>Rhabditina</taxon>
        <taxon>Diplogasteromorpha</taxon>
        <taxon>Diplogasteroidea</taxon>
        <taxon>Neodiplogasteridae</taxon>
        <taxon>Pristionchus</taxon>
    </lineage>
</organism>
<dbReference type="Proteomes" id="UP001432322">
    <property type="component" value="Unassembled WGS sequence"/>
</dbReference>
<feature type="non-terminal residue" evidence="3">
    <location>
        <position position="1"/>
    </location>
</feature>
<feature type="region of interest" description="Disordered" evidence="1">
    <location>
        <begin position="72"/>
        <end position="92"/>
    </location>
</feature>
<evidence type="ECO:0000256" key="2">
    <source>
        <dbReference type="SAM" id="Phobius"/>
    </source>
</evidence>
<accession>A0AAV5VCF9</accession>
<dbReference type="AlphaFoldDB" id="A0AAV5VCF9"/>
<reference evidence="3" key="1">
    <citation type="submission" date="2023-10" db="EMBL/GenBank/DDBJ databases">
        <title>Genome assembly of Pristionchus species.</title>
        <authorList>
            <person name="Yoshida K."/>
            <person name="Sommer R.J."/>
        </authorList>
    </citation>
    <scope>NUCLEOTIDE SEQUENCE</scope>
    <source>
        <strain evidence="3">RS5133</strain>
    </source>
</reference>